<keyword evidence="3" id="KW-0805">Transcription regulation</keyword>
<feature type="domain" description="SWIRM" evidence="10">
    <location>
        <begin position="356"/>
        <end position="453"/>
    </location>
</feature>
<keyword evidence="14" id="KW-1185">Reference proteome</keyword>
<keyword evidence="5" id="KW-0539">Nucleus</keyword>
<feature type="compositionally biased region" description="Low complexity" evidence="7">
    <location>
        <begin position="527"/>
        <end position="537"/>
    </location>
</feature>
<dbReference type="InterPro" id="IPR049898">
    <property type="entry name" value="MARR_BRCT_CHROMO"/>
</dbReference>
<accession>A0A1V9Y329</accession>
<feature type="compositionally biased region" description="Polar residues" evidence="7">
    <location>
        <begin position="976"/>
        <end position="990"/>
    </location>
</feature>
<proteinExistence type="inferred from homology"/>
<protein>
    <submittedName>
        <fullName evidence="13">SWI/SNF complex subunit SMARCC2-like</fullName>
    </submittedName>
</protein>
<dbReference type="InterPro" id="IPR017884">
    <property type="entry name" value="SANT_dom"/>
</dbReference>
<dbReference type="InterPro" id="IPR001005">
    <property type="entry name" value="SANT/Myb"/>
</dbReference>
<dbReference type="PROSITE" id="PS50934">
    <property type="entry name" value="SWIRM"/>
    <property type="match status" value="1"/>
</dbReference>
<dbReference type="Proteomes" id="UP000192247">
    <property type="component" value="Unassembled WGS sequence"/>
</dbReference>
<dbReference type="PANTHER" id="PTHR15381:SF1">
    <property type="entry name" value="CHONDROITIN SULFATE PROTEOGLYCAN 5"/>
    <property type="match status" value="1"/>
</dbReference>
<dbReference type="PROSITE" id="PS50090">
    <property type="entry name" value="MYB_LIKE"/>
    <property type="match status" value="1"/>
</dbReference>
<feature type="region of interest" description="Disordered" evidence="7">
    <location>
        <begin position="277"/>
        <end position="330"/>
    </location>
</feature>
<dbReference type="Gene3D" id="1.10.10.10">
    <property type="entry name" value="Winged helix-like DNA-binding domain superfamily/Winged helix DNA-binding domain"/>
    <property type="match status" value="1"/>
</dbReference>
<dbReference type="Pfam" id="PF16495">
    <property type="entry name" value="SWIRM-assoc_1"/>
    <property type="match status" value="1"/>
</dbReference>
<organism evidence="13 14">
    <name type="scientific">Tropilaelaps mercedesae</name>
    <dbReference type="NCBI Taxonomy" id="418985"/>
    <lineage>
        <taxon>Eukaryota</taxon>
        <taxon>Metazoa</taxon>
        <taxon>Ecdysozoa</taxon>
        <taxon>Arthropoda</taxon>
        <taxon>Chelicerata</taxon>
        <taxon>Arachnida</taxon>
        <taxon>Acari</taxon>
        <taxon>Parasitiformes</taxon>
        <taxon>Mesostigmata</taxon>
        <taxon>Gamasina</taxon>
        <taxon>Dermanyssoidea</taxon>
        <taxon>Laelapidae</taxon>
        <taxon>Tropilaelaps</taxon>
    </lineage>
</organism>
<evidence type="ECO:0000256" key="1">
    <source>
        <dbReference type="ARBA" id="ARBA00004123"/>
    </source>
</evidence>
<dbReference type="PROSITE" id="PS52032">
    <property type="entry name" value="MARR_BRCT_CHROMO"/>
    <property type="match status" value="1"/>
</dbReference>
<feature type="compositionally biased region" description="Basic and acidic residues" evidence="7">
    <location>
        <begin position="301"/>
        <end position="311"/>
    </location>
</feature>
<reference evidence="13 14" key="1">
    <citation type="journal article" date="2017" name="Gigascience">
        <title>Draft genome of the honey bee ectoparasitic mite, Tropilaelaps mercedesae, is shaped by the parasitic life history.</title>
        <authorList>
            <person name="Dong X."/>
            <person name="Armstrong S.D."/>
            <person name="Xia D."/>
            <person name="Makepeace B.L."/>
            <person name="Darby A.C."/>
            <person name="Kadowaki T."/>
        </authorList>
    </citation>
    <scope>NUCLEOTIDE SEQUENCE [LARGE SCALE GENOMIC DNA]</scope>
    <source>
        <strain evidence="13">Wuxi-XJTLU</strain>
    </source>
</reference>
<feature type="compositionally biased region" description="Basic and acidic residues" evidence="7">
    <location>
        <begin position="741"/>
        <end position="797"/>
    </location>
</feature>
<keyword evidence="4" id="KW-0804">Transcription</keyword>
<dbReference type="SUPFAM" id="SSF46689">
    <property type="entry name" value="Homeodomain-like"/>
    <property type="match status" value="2"/>
</dbReference>
<evidence type="ECO:0000259" key="8">
    <source>
        <dbReference type="PROSITE" id="PS50090"/>
    </source>
</evidence>
<feature type="domain" description="Chromo" evidence="12">
    <location>
        <begin position="1"/>
        <end position="268"/>
    </location>
</feature>
<evidence type="ECO:0000259" key="10">
    <source>
        <dbReference type="PROSITE" id="PS50934"/>
    </source>
</evidence>
<dbReference type="PANTHER" id="PTHR15381">
    <property type="entry name" value="CHONDROITIN SULFATE PROTEOGLYCAN 5 -RELATED"/>
    <property type="match status" value="1"/>
</dbReference>
<feature type="compositionally biased region" description="Low complexity" evidence="7">
    <location>
        <begin position="910"/>
        <end position="940"/>
    </location>
</feature>
<dbReference type="InterPro" id="IPR036420">
    <property type="entry name" value="BRCT_dom_sf"/>
</dbReference>
<evidence type="ECO:0000259" key="9">
    <source>
        <dbReference type="PROSITE" id="PS50172"/>
    </source>
</evidence>
<evidence type="ECO:0000256" key="2">
    <source>
        <dbReference type="ARBA" id="ARBA00022853"/>
    </source>
</evidence>
<dbReference type="Pfam" id="PF16498">
    <property type="entry name" value="SWIRM-assoc_3"/>
    <property type="match status" value="1"/>
</dbReference>
<dbReference type="OrthoDB" id="118550at2759"/>
<dbReference type="GO" id="GO:0006355">
    <property type="term" value="P:regulation of DNA-templated transcription"/>
    <property type="evidence" value="ECO:0007669"/>
    <property type="project" value="UniProtKB-ARBA"/>
</dbReference>
<dbReference type="Pfam" id="PF00249">
    <property type="entry name" value="Myb_DNA-binding"/>
    <property type="match status" value="1"/>
</dbReference>
<dbReference type="InterPro" id="IPR007526">
    <property type="entry name" value="SWIRM"/>
</dbReference>
<dbReference type="SMART" id="SM00717">
    <property type="entry name" value="SANT"/>
    <property type="match status" value="1"/>
</dbReference>
<evidence type="ECO:0000256" key="4">
    <source>
        <dbReference type="ARBA" id="ARBA00023163"/>
    </source>
</evidence>
<dbReference type="AlphaFoldDB" id="A0A1V9Y329"/>
<dbReference type="InterPro" id="IPR032451">
    <property type="entry name" value="SMARCC_C"/>
</dbReference>
<dbReference type="Gene3D" id="3.40.50.10190">
    <property type="entry name" value="BRCT domain"/>
    <property type="match status" value="1"/>
</dbReference>
<dbReference type="FunFam" id="1.10.10.60:FF:000014">
    <property type="entry name" value="SWI/SNF complex subunit SMARCC2 isoform C"/>
    <property type="match status" value="1"/>
</dbReference>
<dbReference type="InterPro" id="IPR036388">
    <property type="entry name" value="WH-like_DNA-bd_sf"/>
</dbReference>
<dbReference type="InterPro" id="IPR001357">
    <property type="entry name" value="BRCT_dom"/>
</dbReference>
<evidence type="ECO:0000256" key="3">
    <source>
        <dbReference type="ARBA" id="ARBA00023015"/>
    </source>
</evidence>
<dbReference type="GO" id="GO:0048858">
    <property type="term" value="P:cell projection morphogenesis"/>
    <property type="evidence" value="ECO:0007669"/>
    <property type="project" value="TreeGrafter"/>
</dbReference>
<evidence type="ECO:0000313" key="14">
    <source>
        <dbReference type="Proteomes" id="UP000192247"/>
    </source>
</evidence>
<feature type="domain" description="SANT" evidence="11">
    <location>
        <begin position="602"/>
        <end position="653"/>
    </location>
</feature>
<dbReference type="EMBL" id="MNPL01000296">
    <property type="protein sequence ID" value="OQR80144.1"/>
    <property type="molecule type" value="Genomic_DNA"/>
</dbReference>
<evidence type="ECO:0000313" key="13">
    <source>
        <dbReference type="EMBL" id="OQR80144.1"/>
    </source>
</evidence>
<dbReference type="FunCoup" id="A0A1V9Y329">
    <property type="interactions" value="1906"/>
</dbReference>
<dbReference type="FunFam" id="1.10.10.10:FF:000020">
    <property type="entry name" value="SWI/SNF complex subunit SMARCC2 isoform c"/>
    <property type="match status" value="1"/>
</dbReference>
<keyword evidence="2" id="KW-0156">Chromatin regulator</keyword>
<dbReference type="GO" id="GO:0045202">
    <property type="term" value="C:synapse"/>
    <property type="evidence" value="ECO:0007669"/>
    <property type="project" value="TreeGrafter"/>
</dbReference>
<dbReference type="GO" id="GO:0006325">
    <property type="term" value="P:chromatin organization"/>
    <property type="evidence" value="ECO:0007669"/>
    <property type="project" value="UniProtKB-KW"/>
</dbReference>
<dbReference type="InterPro" id="IPR032448">
    <property type="entry name" value="SWIRM-assoc"/>
</dbReference>
<dbReference type="InParanoid" id="A0A1V9Y329"/>
<name>A0A1V9Y329_9ACAR</name>
<dbReference type="STRING" id="418985.A0A1V9Y329"/>
<dbReference type="Pfam" id="PF16496">
    <property type="entry name" value="SWIRM-assoc_2"/>
    <property type="match status" value="1"/>
</dbReference>
<comment type="subcellular location">
    <subcellularLocation>
        <location evidence="1">Nucleus</location>
    </subcellularLocation>
</comment>
<dbReference type="GO" id="GO:0016514">
    <property type="term" value="C:SWI/SNF complex"/>
    <property type="evidence" value="ECO:0007669"/>
    <property type="project" value="UniProtKB-ARBA"/>
</dbReference>
<feature type="region of interest" description="Disordered" evidence="7">
    <location>
        <begin position="494"/>
        <end position="572"/>
    </location>
</feature>
<feature type="non-terminal residue" evidence="13">
    <location>
        <position position="990"/>
    </location>
</feature>
<evidence type="ECO:0000256" key="5">
    <source>
        <dbReference type="ARBA" id="ARBA00023242"/>
    </source>
</evidence>
<dbReference type="SUPFAM" id="SSF52113">
    <property type="entry name" value="BRCT domain"/>
    <property type="match status" value="1"/>
</dbReference>
<comment type="similarity">
    <text evidence="6">Belongs to the SMARCC family.</text>
</comment>
<evidence type="ECO:0000259" key="11">
    <source>
        <dbReference type="PROSITE" id="PS51293"/>
    </source>
</evidence>
<dbReference type="Pfam" id="PF04433">
    <property type="entry name" value="SWIRM"/>
    <property type="match status" value="1"/>
</dbReference>
<feature type="region of interest" description="Disordered" evidence="7">
    <location>
        <begin position="910"/>
        <end position="990"/>
    </location>
</feature>
<feature type="region of interest" description="Disordered" evidence="7">
    <location>
        <begin position="741"/>
        <end position="803"/>
    </location>
</feature>
<feature type="compositionally biased region" description="Low complexity" evidence="7">
    <location>
        <begin position="947"/>
        <end position="961"/>
    </location>
</feature>
<gene>
    <name evidence="13" type="ORF">BIW11_05255</name>
</gene>
<sequence>MSLQARKDGGPNVKFFECADTLQQFEAVKQWLVKQYKKYTQAEPPTAKSLSQLTVQMWQFQEDALGKNSAKPRPLARLPARLFLDLKSGGALCHLLAAAYRFKAEQGWRRFDFGSTNRHEKNIEFFQMAERTLESQRLLERPIVYVQDAKLKEIVRKLGGELVDSEEEATHVVSSLASQPEDTSETWVRASQRKDNQVLVHFCQTPDSYDFWTEVEAESMEMSPRPADDQPYRVTSQWLLDSETYNEWMNVEDYDIEQENRRRCTIDEVLCGKKKKTAIGKKRGRSPSPLGGKKSRKSKGGRKDDFTKDMEDPSPEPALEKIEDGGLPPKSLNLAELVPEKKVMPEDIATEQANHIIVPSYTAWFDYTAIHAIERRALPEFFNGKNRSKTPEIYMAYRNFMIDTYRLNPTEYLTVTACRRNLAGDVCAVLRVHAFLEQWGLINYQVDADSRPTPMGPPSTAHFHVLVDTPSGLQTLNPPRVNQPQSAATFNSNATGASVTTTGGNGGPGSGSNSSSSLMVNLEAIKNDNSNDSTSGGSKDGSKTTAAPSGDKDTKDKDNKENAPLSTKTETGTGVQTIGDMLALKCDQYSNAAKKAALAKQKTNRDWTEQETLLLLEGLEMYKDDWNKVCEHVGSRTQDECILQFLRLPIEDPYLEGDDGGALGPLAYQPIPFSKAGNPIMSTVAFLASVVDPRVASSAAKAAMEEFAKIKDEVPSSLVEQHLSNVIEKAVVENREPVAHAELDRSGIAGTEKDASKESGTKGDESMDTSDRKENHSTEEGSIIEKEDTSDNDDERKKAHKEKLKADAQLSAAAAAALGAAAVKAKHLAAVEERKIKSLVALLVETQMKKLEIKLRHFEELEAIMDKERETLEYQRQQLIQERQQFHLEQLRAAEFRARQQAHAMMMAQQNQNSAAGNVNSGTVNGGTHRSSSSVGASGLVSGGSTGANSNGGSPASAISGSGLGLGSGVPPAPIQGQQTNPVGQPLNNL</sequence>
<evidence type="ECO:0000259" key="12">
    <source>
        <dbReference type="PROSITE" id="PS52032"/>
    </source>
</evidence>
<feature type="domain" description="BRCT" evidence="9">
    <location>
        <begin position="134"/>
        <end position="256"/>
    </location>
</feature>
<evidence type="ECO:0000256" key="7">
    <source>
        <dbReference type="SAM" id="MobiDB-lite"/>
    </source>
</evidence>
<dbReference type="PROSITE" id="PS50172">
    <property type="entry name" value="BRCT"/>
    <property type="match status" value="1"/>
</dbReference>
<evidence type="ECO:0000256" key="6">
    <source>
        <dbReference type="ARBA" id="ARBA00049655"/>
    </source>
</evidence>
<comment type="caution">
    <text evidence="13">The sequence shown here is derived from an EMBL/GenBank/DDBJ whole genome shotgun (WGS) entry which is preliminary data.</text>
</comment>
<dbReference type="InterPro" id="IPR009057">
    <property type="entry name" value="Homeodomain-like_sf"/>
</dbReference>
<dbReference type="InterPro" id="IPR032450">
    <property type="entry name" value="SMARCC_N"/>
</dbReference>
<feature type="compositionally biased region" description="Basic and acidic residues" evidence="7">
    <location>
        <begin position="550"/>
        <end position="561"/>
    </location>
</feature>
<dbReference type="PROSITE" id="PS51293">
    <property type="entry name" value="SANT"/>
    <property type="match status" value="1"/>
</dbReference>
<feature type="domain" description="Myb-like" evidence="8">
    <location>
        <begin position="599"/>
        <end position="649"/>
    </location>
</feature>
<dbReference type="Gene3D" id="1.10.10.60">
    <property type="entry name" value="Homeodomain-like"/>
    <property type="match status" value="1"/>
</dbReference>